<dbReference type="RefSeq" id="WP_062074068.1">
    <property type="nucleotide sequence ID" value="NZ_BBRC01000002.1"/>
</dbReference>
<evidence type="ECO:0000313" key="5">
    <source>
        <dbReference type="EMBL" id="NYI42194.1"/>
    </source>
</evidence>
<evidence type="ECO:0000259" key="4">
    <source>
        <dbReference type="PROSITE" id="PS50932"/>
    </source>
</evidence>
<dbReference type="Pfam" id="PF13377">
    <property type="entry name" value="Peripla_BP_3"/>
    <property type="match status" value="1"/>
</dbReference>
<dbReference type="Pfam" id="PF00356">
    <property type="entry name" value="LacI"/>
    <property type="match status" value="1"/>
</dbReference>
<dbReference type="InterPro" id="IPR000843">
    <property type="entry name" value="HTH_LacI"/>
</dbReference>
<dbReference type="InterPro" id="IPR010982">
    <property type="entry name" value="Lambda_DNA-bd_dom_sf"/>
</dbReference>
<feature type="domain" description="HTH lacI-type" evidence="4">
    <location>
        <begin position="3"/>
        <end position="57"/>
    </location>
</feature>
<dbReference type="PROSITE" id="PS00356">
    <property type="entry name" value="HTH_LACI_1"/>
    <property type="match status" value="1"/>
</dbReference>
<dbReference type="InterPro" id="IPR028082">
    <property type="entry name" value="Peripla_BP_I"/>
</dbReference>
<keyword evidence="2" id="KW-0238">DNA-binding</keyword>
<dbReference type="SMART" id="SM00354">
    <property type="entry name" value="HTH_LACI"/>
    <property type="match status" value="1"/>
</dbReference>
<name>A0A7Z0CIQ7_9MICO</name>
<sequence length="341" mass="36029">MTVSVRDVALHAGVSVGTVSNVLNRPDSVRPATFARVSAVIAELGFVPNAAARQLRAGKSTSIALIVLDIGNPFFTDVALGVESRAALEGMSVMLANSGDNQERENQQLDLFERQRVAGVLVVPVGDAETRLRRLRERGIPVVLVDRRSGEGSLPSVAVDDVAGGKMAARHLLDTGRRRLVCVGGLPTIRQIVDRRAGAAQAVSEVPGATLDIFPSNDLTLDAGMRMGEDLRERVARGEIDGILAANDLVAIGIQQALMAGATPVRIPDDVGLVGYDDIQFAAASVVPITSVRQPREQIGATAVELLLAERGRASTEPPRHVVFTPELVVRASTAAATLRP</sequence>
<reference evidence="5 6" key="1">
    <citation type="submission" date="2020-07" db="EMBL/GenBank/DDBJ databases">
        <title>Sequencing the genomes of 1000 actinobacteria strains.</title>
        <authorList>
            <person name="Klenk H.-P."/>
        </authorList>
    </citation>
    <scope>NUCLEOTIDE SEQUENCE [LARGE SCALE GENOMIC DNA]</scope>
    <source>
        <strain evidence="5 6">DSM 19970</strain>
    </source>
</reference>
<keyword evidence="3" id="KW-0804">Transcription</keyword>
<dbReference type="PROSITE" id="PS50932">
    <property type="entry name" value="HTH_LACI_2"/>
    <property type="match status" value="1"/>
</dbReference>
<dbReference type="Proteomes" id="UP000547973">
    <property type="component" value="Unassembled WGS sequence"/>
</dbReference>
<gene>
    <name evidence="5" type="ORF">BKA03_002313</name>
</gene>
<dbReference type="SUPFAM" id="SSF53822">
    <property type="entry name" value="Periplasmic binding protein-like I"/>
    <property type="match status" value="1"/>
</dbReference>
<dbReference type="InterPro" id="IPR046335">
    <property type="entry name" value="LacI/GalR-like_sensor"/>
</dbReference>
<dbReference type="PANTHER" id="PTHR30146:SF109">
    <property type="entry name" value="HTH-TYPE TRANSCRIPTIONAL REGULATOR GALS"/>
    <property type="match status" value="1"/>
</dbReference>
<dbReference type="GO" id="GO:0000976">
    <property type="term" value="F:transcription cis-regulatory region binding"/>
    <property type="evidence" value="ECO:0007669"/>
    <property type="project" value="TreeGrafter"/>
</dbReference>
<keyword evidence="6" id="KW-1185">Reference proteome</keyword>
<evidence type="ECO:0000313" key="6">
    <source>
        <dbReference type="Proteomes" id="UP000547973"/>
    </source>
</evidence>
<dbReference type="Gene3D" id="1.10.260.40">
    <property type="entry name" value="lambda repressor-like DNA-binding domains"/>
    <property type="match status" value="1"/>
</dbReference>
<evidence type="ECO:0000256" key="2">
    <source>
        <dbReference type="ARBA" id="ARBA00023125"/>
    </source>
</evidence>
<dbReference type="PANTHER" id="PTHR30146">
    <property type="entry name" value="LACI-RELATED TRANSCRIPTIONAL REPRESSOR"/>
    <property type="match status" value="1"/>
</dbReference>
<dbReference type="EMBL" id="JACBZO010000001">
    <property type="protein sequence ID" value="NYI42194.1"/>
    <property type="molecule type" value="Genomic_DNA"/>
</dbReference>
<keyword evidence="1" id="KW-0805">Transcription regulation</keyword>
<dbReference type="Gene3D" id="3.40.50.2300">
    <property type="match status" value="2"/>
</dbReference>
<dbReference type="GO" id="GO:0003700">
    <property type="term" value="F:DNA-binding transcription factor activity"/>
    <property type="evidence" value="ECO:0007669"/>
    <property type="project" value="TreeGrafter"/>
</dbReference>
<dbReference type="AlphaFoldDB" id="A0A7Z0CIQ7"/>
<accession>A0A7Z0CIQ7</accession>
<comment type="caution">
    <text evidence="5">The sequence shown here is derived from an EMBL/GenBank/DDBJ whole genome shotgun (WGS) entry which is preliminary data.</text>
</comment>
<dbReference type="OrthoDB" id="37081at2"/>
<organism evidence="5 6">
    <name type="scientific">Demequina lutea</name>
    <dbReference type="NCBI Taxonomy" id="431489"/>
    <lineage>
        <taxon>Bacteria</taxon>
        <taxon>Bacillati</taxon>
        <taxon>Actinomycetota</taxon>
        <taxon>Actinomycetes</taxon>
        <taxon>Micrococcales</taxon>
        <taxon>Demequinaceae</taxon>
        <taxon>Demequina</taxon>
    </lineage>
</organism>
<evidence type="ECO:0000256" key="3">
    <source>
        <dbReference type="ARBA" id="ARBA00023163"/>
    </source>
</evidence>
<proteinExistence type="predicted"/>
<dbReference type="SUPFAM" id="SSF47413">
    <property type="entry name" value="lambda repressor-like DNA-binding domains"/>
    <property type="match status" value="1"/>
</dbReference>
<evidence type="ECO:0000256" key="1">
    <source>
        <dbReference type="ARBA" id="ARBA00023015"/>
    </source>
</evidence>
<dbReference type="CDD" id="cd01392">
    <property type="entry name" value="HTH_LacI"/>
    <property type="match status" value="1"/>
</dbReference>
<protein>
    <submittedName>
        <fullName evidence="5">LacI family transcriptional regulator</fullName>
    </submittedName>
</protein>